<keyword evidence="1" id="KW-0560">Oxidoreductase</keyword>
<name>A0ABW2Y073_9ACTN</name>
<gene>
    <name evidence="4" type="ORF">ACFQZM_37600</name>
</gene>
<dbReference type="InterPro" id="IPR036460">
    <property type="entry name" value="Cu_amine_oxidase_C_sf"/>
</dbReference>
<dbReference type="EMBL" id="JBHTGP010000018">
    <property type="protein sequence ID" value="MFD0690255.1"/>
    <property type="molecule type" value="Genomic_DNA"/>
</dbReference>
<dbReference type="PANTHER" id="PTHR10638">
    <property type="entry name" value="COPPER AMINE OXIDASE"/>
    <property type="match status" value="1"/>
</dbReference>
<protein>
    <recommendedName>
        <fullName evidence="1">Amine oxidase</fullName>
        <ecNumber evidence="1">1.4.3.-</ecNumber>
    </recommendedName>
</protein>
<keyword evidence="1" id="KW-0801">TPQ</keyword>
<dbReference type="SUPFAM" id="SSF49998">
    <property type="entry name" value="Amine oxidase catalytic domain"/>
    <property type="match status" value="1"/>
</dbReference>
<comment type="caution">
    <text evidence="4">The sequence shown here is derived from an EMBL/GenBank/DDBJ whole genome shotgun (WGS) entry which is preliminary data.</text>
</comment>
<sequence>MLRGLFMRGRGLVVAGAVLCAVAVAAPGASAVADGAAARSAVPADCSGQYKVDKRFPDGARWQLCWDIRSDEGLRVLNVRYTPRGGGQITVLRDLALAQVHVPYDDNSERYLDLPFGSDEAAPLTQRECPGGELRSHNRQRMVCVATQGHGYGYKKTDADPSRDKQRQSQELVLFGVFEVGWYNYVLEYRFSDDGQITSRLGATGSLVSGYTRPEHGWPIGRGNTRHSPNHSHNAFWRADFDLAGPGGEKVEQFDFAGEGTLKRTIRRKTLTKEAEARLSPSRFWRVVDPTVRNADGHPISWQVDGIASSQFRGPASAEEQFTRSDVYVTQRKACERLAAGNEQRGCRKRVDQFVDGQTLTDPVLWVGVDFHHVPRDEDEDPMPVHWQGFSMSPRDVTAKNPY</sequence>
<evidence type="ECO:0000256" key="2">
    <source>
        <dbReference type="SAM" id="SignalP"/>
    </source>
</evidence>
<dbReference type="InterPro" id="IPR015798">
    <property type="entry name" value="Cu_amine_oxidase_C"/>
</dbReference>
<dbReference type="RefSeq" id="WP_131757799.1">
    <property type="nucleotide sequence ID" value="NZ_CAACUY010000038.1"/>
</dbReference>
<dbReference type="Gene3D" id="2.70.98.20">
    <property type="entry name" value="Copper amine oxidase, catalytic domain"/>
    <property type="match status" value="1"/>
</dbReference>
<dbReference type="Proteomes" id="UP001597063">
    <property type="component" value="Unassembled WGS sequence"/>
</dbReference>
<dbReference type="EC" id="1.4.3.-" evidence="1"/>
<feature type="domain" description="Copper amine oxidase catalytic" evidence="3">
    <location>
        <begin position="137"/>
        <end position="402"/>
    </location>
</feature>
<evidence type="ECO:0000313" key="5">
    <source>
        <dbReference type="Proteomes" id="UP001597063"/>
    </source>
</evidence>
<keyword evidence="1" id="KW-0479">Metal-binding</keyword>
<comment type="similarity">
    <text evidence="1">Belongs to the copper/topaquinone oxidase family.</text>
</comment>
<dbReference type="Pfam" id="PF01179">
    <property type="entry name" value="Cu_amine_oxid"/>
    <property type="match status" value="1"/>
</dbReference>
<accession>A0ABW2Y073</accession>
<proteinExistence type="inferred from homology"/>
<keyword evidence="2" id="KW-0732">Signal</keyword>
<evidence type="ECO:0000313" key="4">
    <source>
        <dbReference type="EMBL" id="MFD0690255.1"/>
    </source>
</evidence>
<comment type="PTM">
    <text evidence="1">Topaquinone (TPQ) is generated by copper-dependent autoxidation of a specific tyrosyl residue.</text>
</comment>
<evidence type="ECO:0000256" key="1">
    <source>
        <dbReference type="RuleBase" id="RU000672"/>
    </source>
</evidence>
<evidence type="ECO:0000259" key="3">
    <source>
        <dbReference type="Pfam" id="PF01179"/>
    </source>
</evidence>
<organism evidence="4 5">
    <name type="scientific">Actinomadura fibrosa</name>
    <dbReference type="NCBI Taxonomy" id="111802"/>
    <lineage>
        <taxon>Bacteria</taxon>
        <taxon>Bacillati</taxon>
        <taxon>Actinomycetota</taxon>
        <taxon>Actinomycetes</taxon>
        <taxon>Streptosporangiales</taxon>
        <taxon>Thermomonosporaceae</taxon>
        <taxon>Actinomadura</taxon>
    </lineage>
</organism>
<keyword evidence="1" id="KW-0186">Copper</keyword>
<keyword evidence="5" id="KW-1185">Reference proteome</keyword>
<reference evidence="5" key="1">
    <citation type="journal article" date="2019" name="Int. J. Syst. Evol. Microbiol.">
        <title>The Global Catalogue of Microorganisms (GCM) 10K type strain sequencing project: providing services to taxonomists for standard genome sequencing and annotation.</title>
        <authorList>
            <consortium name="The Broad Institute Genomics Platform"/>
            <consortium name="The Broad Institute Genome Sequencing Center for Infectious Disease"/>
            <person name="Wu L."/>
            <person name="Ma J."/>
        </authorList>
    </citation>
    <scope>NUCLEOTIDE SEQUENCE [LARGE SCALE GENOMIC DNA]</scope>
    <source>
        <strain evidence="5">JCM 9371</strain>
    </source>
</reference>
<feature type="chain" id="PRO_5045536188" description="Amine oxidase" evidence="2">
    <location>
        <begin position="26"/>
        <end position="403"/>
    </location>
</feature>
<dbReference type="PANTHER" id="PTHR10638:SF20">
    <property type="entry name" value="AMINE OXIDASE"/>
    <property type="match status" value="1"/>
</dbReference>
<feature type="signal peptide" evidence="2">
    <location>
        <begin position="1"/>
        <end position="25"/>
    </location>
</feature>
<dbReference type="InterPro" id="IPR000269">
    <property type="entry name" value="Cu_amine_oxidase"/>
</dbReference>
<comment type="cofactor">
    <cofactor evidence="1">
        <name>Cu cation</name>
        <dbReference type="ChEBI" id="CHEBI:23378"/>
    </cofactor>
    <text evidence="1">Contains 1 topaquinone per subunit.</text>
</comment>